<accession>A0A6J5LKU0</accession>
<dbReference type="GO" id="GO:0044183">
    <property type="term" value="F:protein folding chaperone"/>
    <property type="evidence" value="ECO:0007669"/>
    <property type="project" value="InterPro"/>
</dbReference>
<reference evidence="3" key="1">
    <citation type="submission" date="2020-04" db="EMBL/GenBank/DDBJ databases">
        <authorList>
            <person name="Chiriac C."/>
            <person name="Salcher M."/>
            <person name="Ghai R."/>
            <person name="Kavagutti S V."/>
        </authorList>
    </citation>
    <scope>NUCLEOTIDE SEQUENCE</scope>
</reference>
<dbReference type="Pfam" id="PF00166">
    <property type="entry name" value="Cpn10"/>
    <property type="match status" value="1"/>
</dbReference>
<protein>
    <submittedName>
        <fullName evidence="3">GroES chaperonin family</fullName>
    </submittedName>
</protein>
<proteinExistence type="predicted"/>
<dbReference type="GO" id="GO:0005524">
    <property type="term" value="F:ATP binding"/>
    <property type="evidence" value="ECO:0007669"/>
    <property type="project" value="InterPro"/>
</dbReference>
<dbReference type="EMBL" id="LR796294">
    <property type="protein sequence ID" value="CAB4135208.1"/>
    <property type="molecule type" value="Genomic_DNA"/>
</dbReference>
<dbReference type="EMBL" id="LR796249">
    <property type="protein sequence ID" value="CAB4131230.1"/>
    <property type="molecule type" value="Genomic_DNA"/>
</dbReference>
<name>A0A6J5LKU0_9CAUD</name>
<organism evidence="3">
    <name type="scientific">uncultured Caudovirales phage</name>
    <dbReference type="NCBI Taxonomy" id="2100421"/>
    <lineage>
        <taxon>Viruses</taxon>
        <taxon>Duplodnaviria</taxon>
        <taxon>Heunggongvirae</taxon>
        <taxon>Uroviricota</taxon>
        <taxon>Caudoviricetes</taxon>
        <taxon>Peduoviridae</taxon>
        <taxon>Maltschvirus</taxon>
        <taxon>Maltschvirus maltsch</taxon>
    </lineage>
</organism>
<gene>
    <name evidence="2" type="ORF">UFOVP127_58</name>
    <name evidence="3" type="ORF">UFOVP276_164</name>
</gene>
<dbReference type="Gene3D" id="2.30.33.40">
    <property type="entry name" value="GroES chaperonin"/>
    <property type="match status" value="1"/>
</dbReference>
<dbReference type="InterPro" id="IPR037124">
    <property type="entry name" value="Chaperonin_GroES_sf"/>
</dbReference>
<keyword evidence="1" id="KW-0143">Chaperone</keyword>
<dbReference type="InterPro" id="IPR011032">
    <property type="entry name" value="GroES-like_sf"/>
</dbReference>
<dbReference type="InterPro" id="IPR020818">
    <property type="entry name" value="Chaperonin_GroES"/>
</dbReference>
<dbReference type="SMART" id="SM00883">
    <property type="entry name" value="Cpn10"/>
    <property type="match status" value="1"/>
</dbReference>
<evidence type="ECO:0000313" key="2">
    <source>
        <dbReference type="EMBL" id="CAB4131230.1"/>
    </source>
</evidence>
<evidence type="ECO:0000256" key="1">
    <source>
        <dbReference type="ARBA" id="ARBA00023186"/>
    </source>
</evidence>
<evidence type="ECO:0000313" key="3">
    <source>
        <dbReference type="EMBL" id="CAB4135208.1"/>
    </source>
</evidence>
<dbReference type="SUPFAM" id="SSF50129">
    <property type="entry name" value="GroES-like"/>
    <property type="match status" value="1"/>
</dbReference>
<sequence length="112" mass="12221">MKLMNDCILVSLDPEKDTMASGLLIKPESAHEHIFRTAKVIQVGPGKYVTGKPIRMPVGVVPGDGVVFIKFVATSTETAKSIQKEVGQDQAIIHPDDILLVFDHANPPEFNQ</sequence>